<dbReference type="Proteomes" id="UP000647416">
    <property type="component" value="Unassembled WGS sequence"/>
</dbReference>
<accession>A0A926IT24</accession>
<sequence>MMKMIFRGVDNPKCFYCQHATHIENSDSVMCDRKGEVKKDYLCRKYKFDIFKCNFKRKKTVILEKFDRKDFEL</sequence>
<protein>
    <submittedName>
        <fullName evidence="1">Uncharacterized protein</fullName>
    </submittedName>
</protein>
<proteinExistence type="predicted"/>
<name>A0A926IT24_9FIRM</name>
<keyword evidence="2" id="KW-1185">Reference proteome</keyword>
<reference evidence="1" key="1">
    <citation type="submission" date="2020-08" db="EMBL/GenBank/DDBJ databases">
        <title>Genome public.</title>
        <authorList>
            <person name="Liu C."/>
            <person name="Sun Q."/>
        </authorList>
    </citation>
    <scope>NUCLEOTIDE SEQUENCE</scope>
    <source>
        <strain evidence="1">NSJ-50</strain>
    </source>
</reference>
<dbReference type="AlphaFoldDB" id="A0A926IT24"/>
<dbReference type="EMBL" id="JACRTE010000001">
    <property type="protein sequence ID" value="MBC8595318.1"/>
    <property type="molecule type" value="Genomic_DNA"/>
</dbReference>
<evidence type="ECO:0000313" key="2">
    <source>
        <dbReference type="Proteomes" id="UP000647416"/>
    </source>
</evidence>
<comment type="caution">
    <text evidence="1">The sequence shown here is derived from an EMBL/GenBank/DDBJ whole genome shotgun (WGS) entry which is preliminary data.</text>
</comment>
<evidence type="ECO:0000313" key="1">
    <source>
        <dbReference type="EMBL" id="MBC8595318.1"/>
    </source>
</evidence>
<gene>
    <name evidence="1" type="ORF">H8706_00315</name>
</gene>
<organism evidence="1 2">
    <name type="scientific">Qingrenia yutianensis</name>
    <dbReference type="NCBI Taxonomy" id="2763676"/>
    <lineage>
        <taxon>Bacteria</taxon>
        <taxon>Bacillati</taxon>
        <taxon>Bacillota</taxon>
        <taxon>Clostridia</taxon>
        <taxon>Eubacteriales</taxon>
        <taxon>Oscillospiraceae</taxon>
        <taxon>Qingrenia</taxon>
    </lineage>
</organism>